<dbReference type="GO" id="GO:0005829">
    <property type="term" value="C:cytosol"/>
    <property type="evidence" value="ECO:0007669"/>
    <property type="project" value="TreeGrafter"/>
</dbReference>
<protein>
    <recommendedName>
        <fullName evidence="2">histidine--tRNA ligase</fullName>
        <ecNumber evidence="2">6.1.1.21</ecNumber>
    </recommendedName>
</protein>
<dbReference type="InterPro" id="IPR006195">
    <property type="entry name" value="aa-tRNA-synth_II"/>
</dbReference>
<proteinExistence type="inferred from homology"/>
<dbReference type="Pfam" id="PF13393">
    <property type="entry name" value="tRNA-synt_His"/>
    <property type="match status" value="1"/>
</dbReference>
<evidence type="ECO:0000256" key="3">
    <source>
        <dbReference type="ARBA" id="ARBA00022598"/>
    </source>
</evidence>
<dbReference type="PIRSF" id="PIRSF001549">
    <property type="entry name" value="His-tRNA_synth"/>
    <property type="match status" value="1"/>
</dbReference>
<feature type="binding site" evidence="9">
    <location>
        <position position="185"/>
    </location>
    <ligand>
        <name>L-histidine</name>
        <dbReference type="ChEBI" id="CHEBI:57595"/>
    </ligand>
</feature>
<dbReference type="GO" id="GO:0005739">
    <property type="term" value="C:mitochondrion"/>
    <property type="evidence" value="ECO:0007669"/>
    <property type="project" value="TreeGrafter"/>
</dbReference>
<keyword evidence="6" id="KW-0648">Protein biosynthesis</keyword>
<dbReference type="OrthoDB" id="1906957at2759"/>
<evidence type="ECO:0000256" key="2">
    <source>
        <dbReference type="ARBA" id="ARBA00012815"/>
    </source>
</evidence>
<feature type="binding site" evidence="9">
    <location>
        <begin position="342"/>
        <end position="343"/>
    </location>
    <ligand>
        <name>L-histidine</name>
        <dbReference type="ChEBI" id="CHEBI:57595"/>
    </ligand>
</feature>
<evidence type="ECO:0000256" key="9">
    <source>
        <dbReference type="PIRSR" id="PIRSR001549-1"/>
    </source>
</evidence>
<comment type="catalytic activity">
    <reaction evidence="8">
        <text>tRNA(His) + L-histidine + ATP = L-histidyl-tRNA(His) + AMP + diphosphate + H(+)</text>
        <dbReference type="Rhea" id="RHEA:17313"/>
        <dbReference type="Rhea" id="RHEA-COMP:9665"/>
        <dbReference type="Rhea" id="RHEA-COMP:9689"/>
        <dbReference type="ChEBI" id="CHEBI:15378"/>
        <dbReference type="ChEBI" id="CHEBI:30616"/>
        <dbReference type="ChEBI" id="CHEBI:33019"/>
        <dbReference type="ChEBI" id="CHEBI:57595"/>
        <dbReference type="ChEBI" id="CHEBI:78442"/>
        <dbReference type="ChEBI" id="CHEBI:78527"/>
        <dbReference type="ChEBI" id="CHEBI:456215"/>
        <dbReference type="EC" id="6.1.1.21"/>
    </reaction>
</comment>
<dbReference type="EMBL" id="CAKOFQ010007109">
    <property type="protein sequence ID" value="CAH1991325.1"/>
    <property type="molecule type" value="Genomic_DNA"/>
</dbReference>
<comment type="caution">
    <text evidence="11">The sequence shown here is derived from an EMBL/GenBank/DDBJ whole genome shotgun (WGS) entry which is preliminary data.</text>
</comment>
<dbReference type="InterPro" id="IPR045864">
    <property type="entry name" value="aa-tRNA-synth_II/BPL/LPL"/>
</dbReference>
<reference evidence="11" key="1">
    <citation type="submission" date="2022-03" db="EMBL/GenBank/DDBJ databases">
        <authorList>
            <person name="Sayadi A."/>
        </authorList>
    </citation>
    <scope>NUCLEOTIDE SEQUENCE</scope>
</reference>
<keyword evidence="7" id="KW-0030">Aminoacyl-tRNA synthetase</keyword>
<organism evidence="11 12">
    <name type="scientific">Acanthoscelides obtectus</name>
    <name type="common">Bean weevil</name>
    <name type="synonym">Bruchus obtectus</name>
    <dbReference type="NCBI Taxonomy" id="200917"/>
    <lineage>
        <taxon>Eukaryota</taxon>
        <taxon>Metazoa</taxon>
        <taxon>Ecdysozoa</taxon>
        <taxon>Arthropoda</taxon>
        <taxon>Hexapoda</taxon>
        <taxon>Insecta</taxon>
        <taxon>Pterygota</taxon>
        <taxon>Neoptera</taxon>
        <taxon>Endopterygota</taxon>
        <taxon>Coleoptera</taxon>
        <taxon>Polyphaga</taxon>
        <taxon>Cucujiformia</taxon>
        <taxon>Chrysomeloidea</taxon>
        <taxon>Chrysomelidae</taxon>
        <taxon>Bruchinae</taxon>
        <taxon>Bruchini</taxon>
        <taxon>Acanthoscelides</taxon>
    </lineage>
</organism>
<evidence type="ECO:0000256" key="4">
    <source>
        <dbReference type="ARBA" id="ARBA00022741"/>
    </source>
</evidence>
<evidence type="ECO:0000256" key="8">
    <source>
        <dbReference type="ARBA" id="ARBA00047639"/>
    </source>
</evidence>
<dbReference type="CDD" id="cd00773">
    <property type="entry name" value="HisRS-like_core"/>
    <property type="match status" value="1"/>
</dbReference>
<dbReference type="EC" id="6.1.1.21" evidence="2"/>
<dbReference type="SUPFAM" id="SSF55681">
    <property type="entry name" value="Class II aaRS and biotin synthetases"/>
    <property type="match status" value="1"/>
</dbReference>
<evidence type="ECO:0000256" key="7">
    <source>
        <dbReference type="ARBA" id="ARBA00023146"/>
    </source>
</evidence>
<dbReference type="PANTHER" id="PTHR11476:SF7">
    <property type="entry name" value="HISTIDINE--TRNA LIGASE"/>
    <property type="match status" value="1"/>
</dbReference>
<dbReference type="CDD" id="cd00859">
    <property type="entry name" value="HisRS_anticodon"/>
    <property type="match status" value="1"/>
</dbReference>
<dbReference type="InterPro" id="IPR015807">
    <property type="entry name" value="His-tRNA-ligase"/>
</dbReference>
<dbReference type="Gene3D" id="3.40.50.800">
    <property type="entry name" value="Anticodon-binding domain"/>
    <property type="match status" value="2"/>
</dbReference>
<feature type="domain" description="Aminoacyl-transfer RNA synthetases class-II family profile" evidence="10">
    <location>
        <begin position="73"/>
        <end position="404"/>
    </location>
</feature>
<dbReference type="Pfam" id="PF03129">
    <property type="entry name" value="HGTP_anticodon"/>
    <property type="match status" value="1"/>
</dbReference>
<feature type="binding site" evidence="9">
    <location>
        <begin position="142"/>
        <end position="144"/>
    </location>
    <ligand>
        <name>L-histidine</name>
        <dbReference type="ChEBI" id="CHEBI:57595"/>
    </ligand>
</feature>
<dbReference type="AlphaFoldDB" id="A0A9P0LE49"/>
<dbReference type="GO" id="GO:0003723">
    <property type="term" value="F:RNA binding"/>
    <property type="evidence" value="ECO:0007669"/>
    <property type="project" value="TreeGrafter"/>
</dbReference>
<dbReference type="GO" id="GO:0005524">
    <property type="term" value="F:ATP binding"/>
    <property type="evidence" value="ECO:0007669"/>
    <property type="project" value="UniProtKB-KW"/>
</dbReference>
<evidence type="ECO:0000256" key="1">
    <source>
        <dbReference type="ARBA" id="ARBA00008226"/>
    </source>
</evidence>
<dbReference type="SUPFAM" id="SSF52954">
    <property type="entry name" value="Class II aaRS ABD-related"/>
    <property type="match status" value="1"/>
</dbReference>
<feature type="binding site" evidence="9">
    <location>
        <position position="338"/>
    </location>
    <ligand>
        <name>L-histidine</name>
        <dbReference type="ChEBI" id="CHEBI:57595"/>
    </ligand>
</feature>
<dbReference type="InterPro" id="IPR004516">
    <property type="entry name" value="HisRS/HisZ"/>
</dbReference>
<keyword evidence="4" id="KW-0547">Nucleotide-binding</keyword>
<name>A0A9P0LE49_ACAOB</name>
<gene>
    <name evidence="11" type="ORF">ACAOBT_LOCUS20188</name>
</gene>
<dbReference type="Gene3D" id="3.30.930.10">
    <property type="entry name" value="Bira Bifunctional Protein, Domain 2"/>
    <property type="match status" value="1"/>
</dbReference>
<dbReference type="InterPro" id="IPR041715">
    <property type="entry name" value="HisRS-like_core"/>
</dbReference>
<dbReference type="PANTHER" id="PTHR11476">
    <property type="entry name" value="HISTIDYL-TRNA SYNTHETASE"/>
    <property type="match status" value="1"/>
</dbReference>
<keyword evidence="3" id="KW-0436">Ligase</keyword>
<evidence type="ECO:0000256" key="6">
    <source>
        <dbReference type="ARBA" id="ARBA00022917"/>
    </source>
</evidence>
<evidence type="ECO:0000313" key="11">
    <source>
        <dbReference type="EMBL" id="CAH1991325.1"/>
    </source>
</evidence>
<dbReference type="InterPro" id="IPR004154">
    <property type="entry name" value="Anticodon-bd"/>
</dbReference>
<evidence type="ECO:0000313" key="12">
    <source>
        <dbReference type="Proteomes" id="UP001152888"/>
    </source>
</evidence>
<dbReference type="GO" id="GO:0006427">
    <property type="term" value="P:histidyl-tRNA aminoacylation"/>
    <property type="evidence" value="ECO:0007669"/>
    <property type="project" value="InterPro"/>
</dbReference>
<accession>A0A9P0LE49</accession>
<dbReference type="InterPro" id="IPR036621">
    <property type="entry name" value="Anticodon-bd_dom_sf"/>
</dbReference>
<comment type="similarity">
    <text evidence="1">Belongs to the class-II aminoacyl-tRNA synthetase family.</text>
</comment>
<dbReference type="GO" id="GO:0032543">
    <property type="term" value="P:mitochondrial translation"/>
    <property type="evidence" value="ECO:0007669"/>
    <property type="project" value="TreeGrafter"/>
</dbReference>
<keyword evidence="12" id="KW-1185">Reference proteome</keyword>
<dbReference type="PROSITE" id="PS50862">
    <property type="entry name" value="AA_TRNA_LIGASE_II"/>
    <property type="match status" value="1"/>
</dbReference>
<dbReference type="InterPro" id="IPR033656">
    <property type="entry name" value="HisRS_anticodon"/>
</dbReference>
<feature type="binding site" evidence="9">
    <location>
        <position position="189"/>
    </location>
    <ligand>
        <name>L-histidine</name>
        <dbReference type="ChEBI" id="CHEBI:57595"/>
    </ligand>
</feature>
<evidence type="ECO:0000256" key="5">
    <source>
        <dbReference type="ARBA" id="ARBA00022840"/>
    </source>
</evidence>
<dbReference type="Proteomes" id="UP001152888">
    <property type="component" value="Unassembled WGS sequence"/>
</dbReference>
<dbReference type="HAMAP" id="MF_00127">
    <property type="entry name" value="His_tRNA_synth"/>
    <property type="match status" value="1"/>
</dbReference>
<dbReference type="FunFam" id="3.30.930.10:FF:000021">
    <property type="entry name" value="Probable histidine--tRNA ligase, mitochondrial"/>
    <property type="match status" value="1"/>
</dbReference>
<sequence>MFAKSLRSVYFMSRPVAISYKSLATSTSKFHGKPQIDEQVAKLLELKAELSNAGEDSNAAYSNQKFTLKTPKGTRDYSPQQMALRNSVLEKIISVFKKHGAETIDTPIFELKEVLTGKYGEDSKLIYDLKDQGGEILSLRYDLTVPFARYLAMNKITNIKRYHIAKVYRRDNPSISRGRYREFYQCDFDIAGAYDPMIPDAECVRIVFEILKVLEMPSFVIKLNHRKLLDGMFEACGVPATSFRAICSAVDKLDKSPWEEVRKEMVEEKGLSEASADLIGEYVQLNGKADLVDKLLADDKLSKNKSAVEGLEAMKLLLKYCDLYGSSDKVLFDLSLARGLDYYTGVIYEAVLLADNASSSEEVSVGSVAGGGRYDNLAGMFDPKGRQVPCVGVSIGVERLFAVMEARKAAEKIRTTETEVYVATAQKNLHEERMRLCAELWAEGFKTNTNLSLADQLFTSVGVKTWILPKLQTNLQEMTVEHSYKKNPKLLQQLQHCEEYGIPLALILGESEIKNGVVKLRNVTTREEVEVGRSKLADEIRQRLQGGCQNGS</sequence>
<dbReference type="GO" id="GO:0004821">
    <property type="term" value="F:histidine-tRNA ligase activity"/>
    <property type="evidence" value="ECO:0007669"/>
    <property type="project" value="UniProtKB-EC"/>
</dbReference>
<dbReference type="FunFam" id="3.40.50.800:FF:000012">
    <property type="entry name" value="Histidine--tRNA ligase, cytoplasmic"/>
    <property type="match status" value="1"/>
</dbReference>
<keyword evidence="5" id="KW-0067">ATP-binding</keyword>
<feature type="binding site" evidence="9">
    <location>
        <position position="169"/>
    </location>
    <ligand>
        <name>L-histidine</name>
        <dbReference type="ChEBI" id="CHEBI:57595"/>
    </ligand>
</feature>
<evidence type="ECO:0000259" key="10">
    <source>
        <dbReference type="PROSITE" id="PS50862"/>
    </source>
</evidence>